<feature type="transmembrane region" description="Helical" evidence="5">
    <location>
        <begin position="93"/>
        <end position="112"/>
    </location>
</feature>
<feature type="transmembrane region" description="Helical" evidence="5">
    <location>
        <begin position="329"/>
        <end position="347"/>
    </location>
</feature>
<feature type="transmembrane region" description="Helical" evidence="5">
    <location>
        <begin position="62"/>
        <end position="81"/>
    </location>
</feature>
<accession>A0A7Y9ISW2</accession>
<keyword evidence="2 5" id="KW-0812">Transmembrane</keyword>
<dbReference type="Gene3D" id="1.20.1250.20">
    <property type="entry name" value="MFS general substrate transporter like domains"/>
    <property type="match status" value="1"/>
</dbReference>
<sequence>MATANTPSALLSQTMGSRPMTVFQWRAIGLCCLINMLDGFDVMVMAFTAASVTAHWALTGTQLGYLLSAGLVGMTAGSFLIAPWADRFGRRPVVLLCVALVGFGMICSSQAQTPMQLAALRFVTGLGIGGILASSYVIAGEYASDRWRSLAISVQATAYALGATLGGLATAKVIGAVGWQSVFLYGGIVTLATLPVLFAWLPESLDFYLSRRPAGALAGINHILRRVGIPTLETLPSEGQGARTNMRRSIAYLLSPAMRRATILIWVSFFLIMFGFYFVMSWSPRLLVATGLTNEQGITGGVLLNLGGIIGTALLGLLAARLPLFKVHFAYLIATALLMSLLLSLAGEVGQTLTLAFFLGVFVNGCVAGMFSTTPMVYEPSHRVTGLGWGIGMGRLGSILAPLAAGPLVDATWRPDQIYTLYAAAFALAAVTVVLLHYAVQRRNSGPAAEPPLHQAGRRAI</sequence>
<keyword evidence="8" id="KW-1185">Reference proteome</keyword>
<feature type="domain" description="Major facilitator superfamily (MFS) profile" evidence="6">
    <location>
        <begin position="27"/>
        <end position="441"/>
    </location>
</feature>
<name>A0A7Y9ISW2_9BURK</name>
<evidence type="ECO:0000259" key="6">
    <source>
        <dbReference type="PROSITE" id="PS50850"/>
    </source>
</evidence>
<dbReference type="InterPro" id="IPR005829">
    <property type="entry name" value="Sugar_transporter_CS"/>
</dbReference>
<comment type="caution">
    <text evidence="7">The sequence shown here is derived from an EMBL/GenBank/DDBJ whole genome shotgun (WGS) entry which is preliminary data.</text>
</comment>
<organism evidence="7 8">
    <name type="scientific">Pigmentiphaga litoralis</name>
    <dbReference type="NCBI Taxonomy" id="516702"/>
    <lineage>
        <taxon>Bacteria</taxon>
        <taxon>Pseudomonadati</taxon>
        <taxon>Pseudomonadota</taxon>
        <taxon>Betaproteobacteria</taxon>
        <taxon>Burkholderiales</taxon>
        <taxon>Alcaligenaceae</taxon>
        <taxon>Pigmentiphaga</taxon>
    </lineage>
</organism>
<evidence type="ECO:0000256" key="4">
    <source>
        <dbReference type="ARBA" id="ARBA00023136"/>
    </source>
</evidence>
<dbReference type="GO" id="GO:0005886">
    <property type="term" value="C:plasma membrane"/>
    <property type="evidence" value="ECO:0007669"/>
    <property type="project" value="TreeGrafter"/>
</dbReference>
<dbReference type="InterPro" id="IPR011701">
    <property type="entry name" value="MFS"/>
</dbReference>
<feature type="transmembrane region" description="Helical" evidence="5">
    <location>
        <begin position="384"/>
        <end position="405"/>
    </location>
</feature>
<dbReference type="CDD" id="cd17365">
    <property type="entry name" value="MFS_PcaK_like"/>
    <property type="match status" value="1"/>
</dbReference>
<dbReference type="PANTHER" id="PTHR23508:SF10">
    <property type="entry name" value="CARBOXYLIC ACID TRANSPORTER PROTEIN HOMOLOG"/>
    <property type="match status" value="1"/>
</dbReference>
<feature type="transmembrane region" description="Helical" evidence="5">
    <location>
        <begin position="263"/>
        <end position="282"/>
    </location>
</feature>
<dbReference type="InterPro" id="IPR020846">
    <property type="entry name" value="MFS_dom"/>
</dbReference>
<dbReference type="PROSITE" id="PS50850">
    <property type="entry name" value="MFS"/>
    <property type="match status" value="1"/>
</dbReference>
<feature type="transmembrane region" description="Helical" evidence="5">
    <location>
        <begin position="353"/>
        <end position="372"/>
    </location>
</feature>
<keyword evidence="3 5" id="KW-1133">Transmembrane helix</keyword>
<dbReference type="GO" id="GO:0046943">
    <property type="term" value="F:carboxylic acid transmembrane transporter activity"/>
    <property type="evidence" value="ECO:0007669"/>
    <property type="project" value="TreeGrafter"/>
</dbReference>
<feature type="transmembrane region" description="Helical" evidence="5">
    <location>
        <begin position="417"/>
        <end position="440"/>
    </location>
</feature>
<feature type="transmembrane region" description="Helical" evidence="5">
    <location>
        <begin position="118"/>
        <end position="138"/>
    </location>
</feature>
<dbReference type="PANTHER" id="PTHR23508">
    <property type="entry name" value="CARBOXYLIC ACID TRANSPORTER PROTEIN HOMOLOG"/>
    <property type="match status" value="1"/>
</dbReference>
<keyword evidence="4 5" id="KW-0472">Membrane</keyword>
<dbReference type="InterPro" id="IPR036259">
    <property type="entry name" value="MFS_trans_sf"/>
</dbReference>
<dbReference type="PROSITE" id="PS00217">
    <property type="entry name" value="SUGAR_TRANSPORT_2"/>
    <property type="match status" value="1"/>
</dbReference>
<feature type="transmembrane region" description="Helical" evidence="5">
    <location>
        <begin position="302"/>
        <end position="322"/>
    </location>
</feature>
<feature type="transmembrane region" description="Helical" evidence="5">
    <location>
        <begin position="27"/>
        <end position="50"/>
    </location>
</feature>
<gene>
    <name evidence="7" type="ORF">FHW18_001738</name>
</gene>
<protein>
    <submittedName>
        <fullName evidence="7">Benzoate transport</fullName>
    </submittedName>
</protein>
<dbReference type="SUPFAM" id="SSF103473">
    <property type="entry name" value="MFS general substrate transporter"/>
    <property type="match status" value="1"/>
</dbReference>
<dbReference type="Pfam" id="PF07690">
    <property type="entry name" value="MFS_1"/>
    <property type="match status" value="1"/>
</dbReference>
<evidence type="ECO:0000256" key="3">
    <source>
        <dbReference type="ARBA" id="ARBA00022989"/>
    </source>
</evidence>
<comment type="subcellular location">
    <subcellularLocation>
        <location evidence="1">Membrane</location>
        <topology evidence="1">Multi-pass membrane protein</topology>
    </subcellularLocation>
</comment>
<dbReference type="EMBL" id="JACBYR010000001">
    <property type="protein sequence ID" value="NYE82467.1"/>
    <property type="molecule type" value="Genomic_DNA"/>
</dbReference>
<dbReference type="AlphaFoldDB" id="A0A7Y9ISW2"/>
<evidence type="ECO:0000313" key="7">
    <source>
        <dbReference type="EMBL" id="NYE82467.1"/>
    </source>
</evidence>
<reference evidence="7 8" key="1">
    <citation type="submission" date="2020-07" db="EMBL/GenBank/DDBJ databases">
        <title>Genomic Encyclopedia of Type Strains, Phase IV (KMG-V): Genome sequencing to study the core and pangenomes of soil and plant-associated prokaryotes.</title>
        <authorList>
            <person name="Whitman W."/>
        </authorList>
    </citation>
    <scope>NUCLEOTIDE SEQUENCE [LARGE SCALE GENOMIC DNA]</scope>
    <source>
        <strain evidence="7 8">SAS40</strain>
    </source>
</reference>
<feature type="transmembrane region" description="Helical" evidence="5">
    <location>
        <begin position="182"/>
        <end position="201"/>
    </location>
</feature>
<feature type="transmembrane region" description="Helical" evidence="5">
    <location>
        <begin position="150"/>
        <end position="170"/>
    </location>
</feature>
<evidence type="ECO:0000256" key="2">
    <source>
        <dbReference type="ARBA" id="ARBA00022692"/>
    </source>
</evidence>
<proteinExistence type="predicted"/>
<dbReference type="RefSeq" id="WP_179585384.1">
    <property type="nucleotide sequence ID" value="NZ_JACBYR010000001.1"/>
</dbReference>
<dbReference type="Proteomes" id="UP000542125">
    <property type="component" value="Unassembled WGS sequence"/>
</dbReference>
<evidence type="ECO:0000256" key="5">
    <source>
        <dbReference type="SAM" id="Phobius"/>
    </source>
</evidence>
<evidence type="ECO:0000313" key="8">
    <source>
        <dbReference type="Proteomes" id="UP000542125"/>
    </source>
</evidence>
<evidence type="ECO:0000256" key="1">
    <source>
        <dbReference type="ARBA" id="ARBA00004141"/>
    </source>
</evidence>